<reference evidence="1" key="3">
    <citation type="submission" date="2025-09" db="UniProtKB">
        <authorList>
            <consortium name="Ensembl"/>
        </authorList>
    </citation>
    <scope>IDENTIFICATION</scope>
</reference>
<gene>
    <name evidence="1" type="primary">FAM13A</name>
</gene>
<protein>
    <submittedName>
        <fullName evidence="1">Family with sequence similarity 13 member A</fullName>
    </submittedName>
</protein>
<evidence type="ECO:0000313" key="1">
    <source>
        <dbReference type="Ensembl" id="ENSOARP00020029998.2"/>
    </source>
</evidence>
<reference evidence="1" key="2">
    <citation type="submission" date="2025-08" db="UniProtKB">
        <authorList>
            <consortium name="Ensembl"/>
        </authorList>
    </citation>
    <scope>IDENTIFICATION</scope>
</reference>
<organism evidence="1">
    <name type="scientific">Ovis aries</name>
    <name type="common">Sheep</name>
    <dbReference type="NCBI Taxonomy" id="9940"/>
    <lineage>
        <taxon>Eukaryota</taxon>
        <taxon>Metazoa</taxon>
        <taxon>Chordata</taxon>
        <taxon>Craniata</taxon>
        <taxon>Vertebrata</taxon>
        <taxon>Euteleostomi</taxon>
        <taxon>Mammalia</taxon>
        <taxon>Eutheria</taxon>
        <taxon>Laurasiatheria</taxon>
        <taxon>Artiodactyla</taxon>
        <taxon>Ruminantia</taxon>
        <taxon>Pecora</taxon>
        <taxon>Bovidae</taxon>
        <taxon>Caprinae</taxon>
        <taxon>Ovis</taxon>
    </lineage>
</organism>
<reference evidence="1" key="1">
    <citation type="submission" date="2020-11" db="EMBL/GenBank/DDBJ databases">
        <authorList>
            <person name="Davenport K.M."/>
            <person name="Bickhart D.M."/>
            <person name="Smith T.P.L."/>
            <person name="Murdoch B.M."/>
            <person name="Rosen B.D."/>
        </authorList>
    </citation>
    <scope>NUCLEOTIDE SEQUENCE [LARGE SCALE GENOMIC DNA]</scope>
    <source>
        <strain evidence="1">OAR_USU_Benz2616</strain>
    </source>
</reference>
<dbReference type="Ensembl" id="ENSOART00020036283.2">
    <property type="protein sequence ID" value="ENSOARP00020029998.2"/>
    <property type="gene ID" value="ENSOARG00020022316.2"/>
</dbReference>
<name>A0AC11CGB9_SHEEP</name>
<accession>A0AC11CGB9</accession>
<proteinExistence type="predicted"/>
<sequence length="814" mass="93689">MGAGALAICQSKTAVRLKEDMKRMVAVPLHAQSSPTYTKLFGVSLQDLHRQGLTENGVPAIVGSIVEYLTAHGLTQEGLFRVNGNVKVVEQLRWKFESGVPVELGRDGDVCAAASLLKLFLRELPESVITSTLQPRFLQLFQDERNDEESNLRALIEELPDTHYCLLKYLCQFLSKVAKHHVQNRMNVHNLATVFGPNCFHVPPGLEGVKEQDLCNKIMAKILENYNTLFEVEYMENDNQRCENLARLIVVKEANCKNILLTKDFERDAQKPSPKTKNMENLSPTPSHERTGSDHVELMSDGSKENEKDGRQTQHFENPTMKIQEHPSLPDSKLQRTPDADDQQESFVSEVPELDLTALCDQKSWEEPIPAFSSWQQESVDADEARLSPQAGRLIRQLLEEDSDPMLSPRFYAYGQSRQYLDDTEVPPSPPNSHPFMRRRSSSLGSYEDEQEDLTPAQLTRRIQSLKKKIRKFEDRFEEERKYRPSHSDKAANPEVLKWTNDLAKFRKQLKESKLKISEEDLPPRMRQRSNTLPKSFGSQLEKEDEKKQELVDKAIKPSVEATLESIQRKLQEKRAETSRPEDIKDMTKDQIANEKVALQKALLYYESIHGRPVSKNERQVMKPLYDRYRLVKQILSRASTIPIIGSPSSKRRSPLLQPIIEGETASFFKEIKEEEEGSEDDNYTKPDFMVTLKTDFSARCFLDQFEDDTDGFISPMDDKIPSKCSQDTGLSNLHAASIPELLEHLQEMREEKKRIRKKLRDFEDNFFRQNGRNVQKEDRTPMAEEYTEYKHIKAKLRLLEVLISKRDTDSKSM</sequence>